<accession>A0A1Y3Q126</accession>
<feature type="transmembrane region" description="Helical" evidence="8">
    <location>
        <begin position="275"/>
        <end position="299"/>
    </location>
</feature>
<dbReference type="InterPro" id="IPR004761">
    <property type="entry name" value="Spore_GerAB"/>
</dbReference>
<comment type="caution">
    <text evidence="9">The sequence shown here is derived from an EMBL/GenBank/DDBJ whole genome shotgun (WGS) entry which is preliminary data.</text>
</comment>
<dbReference type="Proteomes" id="UP000196475">
    <property type="component" value="Unassembled WGS sequence"/>
</dbReference>
<keyword evidence="4" id="KW-0309">Germination</keyword>
<evidence type="ECO:0000256" key="5">
    <source>
        <dbReference type="ARBA" id="ARBA00022692"/>
    </source>
</evidence>
<evidence type="ECO:0000256" key="7">
    <source>
        <dbReference type="ARBA" id="ARBA00023136"/>
    </source>
</evidence>
<evidence type="ECO:0000256" key="6">
    <source>
        <dbReference type="ARBA" id="ARBA00022989"/>
    </source>
</evidence>
<evidence type="ECO:0000256" key="4">
    <source>
        <dbReference type="ARBA" id="ARBA00022544"/>
    </source>
</evidence>
<reference evidence="10" key="1">
    <citation type="submission" date="2016-06" db="EMBL/GenBank/DDBJ databases">
        <authorList>
            <person name="Nascimento L."/>
            <person name="Pereira R.V."/>
            <person name="Martins L.F."/>
            <person name="Quaggio R.B."/>
            <person name="Silva A.M."/>
            <person name="Setubal J.C."/>
        </authorList>
    </citation>
    <scope>NUCLEOTIDE SEQUENCE [LARGE SCALE GENOMIC DNA]</scope>
</reference>
<dbReference type="PANTHER" id="PTHR34975:SF2">
    <property type="entry name" value="SPORE GERMINATION PROTEIN A2"/>
    <property type="match status" value="1"/>
</dbReference>
<feature type="transmembrane region" description="Helical" evidence="8">
    <location>
        <begin position="120"/>
        <end position="137"/>
    </location>
</feature>
<comment type="subcellular location">
    <subcellularLocation>
        <location evidence="1">Membrane</location>
        <topology evidence="1">Multi-pass membrane protein</topology>
    </subcellularLocation>
</comment>
<dbReference type="EMBL" id="LZRT01000019">
    <property type="protein sequence ID" value="OUM90329.1"/>
    <property type="molecule type" value="Genomic_DNA"/>
</dbReference>
<feature type="transmembrane region" description="Helical" evidence="8">
    <location>
        <begin position="186"/>
        <end position="207"/>
    </location>
</feature>
<feature type="transmembrane region" description="Helical" evidence="8">
    <location>
        <begin position="149"/>
        <end position="166"/>
    </location>
</feature>
<feature type="transmembrane region" description="Helical" evidence="8">
    <location>
        <begin position="43"/>
        <end position="66"/>
    </location>
</feature>
<feature type="transmembrane region" description="Helical" evidence="8">
    <location>
        <begin position="342"/>
        <end position="364"/>
    </location>
</feature>
<feature type="transmembrane region" description="Helical" evidence="8">
    <location>
        <begin position="219"/>
        <end position="242"/>
    </location>
</feature>
<feature type="transmembrane region" description="Helical" evidence="8">
    <location>
        <begin position="87"/>
        <end position="108"/>
    </location>
</feature>
<evidence type="ECO:0000256" key="2">
    <source>
        <dbReference type="ARBA" id="ARBA00007998"/>
    </source>
</evidence>
<proteinExistence type="inferred from homology"/>
<evidence type="ECO:0000256" key="3">
    <source>
        <dbReference type="ARBA" id="ARBA00022448"/>
    </source>
</evidence>
<feature type="transmembrane region" description="Helical" evidence="8">
    <location>
        <begin position="12"/>
        <end position="31"/>
    </location>
</feature>
<dbReference type="PANTHER" id="PTHR34975">
    <property type="entry name" value="SPORE GERMINATION PROTEIN A2"/>
    <property type="match status" value="1"/>
</dbReference>
<comment type="similarity">
    <text evidence="2">Belongs to the amino acid-polyamine-organocation (APC) superfamily. Spore germination protein (SGP) (TC 2.A.3.9) family.</text>
</comment>
<sequence>MNQSPDLQTMRISPRLFFFIGSGIFYADSHYPYPLMAVAGRDSWLATLLGGMAAVLLIGWLGTRVIRYLPKPASSLDTLSHLPGITVWRGVHLLAGLWAWGIAAWSLLRFSEFVHNNMMPMTPLSVFLVGLLCLTAWGGMYGIEAGGRAIAICALLVFLLPPVYTIMLLRQVHLEWLLPIGQEAQFFTGCTIALSFFLQAAPLCLLFHLVEERPKALRALLSGLGLSILLAAFSRIQVITVLNPYLAPYYNAPDYNTVRLIRLTETVDRVELPLIWLWAYGSWAKILAFLLLGTFALLIAFRSRKWVPAHLVSSGLLITLTILGVATRPDGFSIINWLAINYLYYINLGFQLALLVTISLLALIRQIRKKPASGRTKPTRKSRTL</sequence>
<dbReference type="GO" id="GO:0016020">
    <property type="term" value="C:membrane"/>
    <property type="evidence" value="ECO:0007669"/>
    <property type="project" value="UniProtKB-SubCell"/>
</dbReference>
<gene>
    <name evidence="9" type="ORF">BAA01_15895</name>
</gene>
<keyword evidence="7 8" id="KW-0472">Membrane</keyword>
<dbReference type="AlphaFoldDB" id="A0A1Y3Q126"/>
<evidence type="ECO:0000256" key="8">
    <source>
        <dbReference type="SAM" id="Phobius"/>
    </source>
</evidence>
<feature type="transmembrane region" description="Helical" evidence="8">
    <location>
        <begin position="306"/>
        <end position="327"/>
    </location>
</feature>
<protein>
    <submittedName>
        <fullName evidence="9">Uncharacterized protein</fullName>
    </submittedName>
</protein>
<keyword evidence="5 8" id="KW-0812">Transmembrane</keyword>
<name>A0A1Y3Q126_9BACI</name>
<evidence type="ECO:0000313" key="10">
    <source>
        <dbReference type="Proteomes" id="UP000196475"/>
    </source>
</evidence>
<dbReference type="GO" id="GO:0009847">
    <property type="term" value="P:spore germination"/>
    <property type="evidence" value="ECO:0007669"/>
    <property type="project" value="InterPro"/>
</dbReference>
<organism evidence="9 10">
    <name type="scientific">Bacillus thermozeamaize</name>
    <dbReference type="NCBI Taxonomy" id="230954"/>
    <lineage>
        <taxon>Bacteria</taxon>
        <taxon>Bacillati</taxon>
        <taxon>Bacillota</taxon>
        <taxon>Bacilli</taxon>
        <taxon>Bacillales</taxon>
        <taxon>Bacillaceae</taxon>
        <taxon>Bacillus</taxon>
    </lineage>
</organism>
<evidence type="ECO:0000256" key="1">
    <source>
        <dbReference type="ARBA" id="ARBA00004141"/>
    </source>
</evidence>
<keyword evidence="3" id="KW-0813">Transport</keyword>
<keyword evidence="6 8" id="KW-1133">Transmembrane helix</keyword>
<evidence type="ECO:0000313" key="9">
    <source>
        <dbReference type="EMBL" id="OUM90329.1"/>
    </source>
</evidence>
<dbReference type="Pfam" id="PF03845">
    <property type="entry name" value="Spore_permease"/>
    <property type="match status" value="1"/>
</dbReference>